<feature type="non-terminal residue" evidence="2">
    <location>
        <position position="173"/>
    </location>
</feature>
<feature type="region of interest" description="Disordered" evidence="1">
    <location>
        <begin position="95"/>
        <end position="115"/>
    </location>
</feature>
<protein>
    <submittedName>
        <fullName evidence="2">Uncharacterized protein</fullName>
    </submittedName>
</protein>
<keyword evidence="3" id="KW-1185">Reference proteome</keyword>
<gene>
    <name evidence="2" type="ORF">Taro_005155</name>
</gene>
<reference evidence="2" key="1">
    <citation type="submission" date="2017-07" db="EMBL/GenBank/DDBJ databases">
        <title>Taro Niue Genome Assembly and Annotation.</title>
        <authorList>
            <person name="Atibalentja N."/>
            <person name="Keating K."/>
            <person name="Fields C.J."/>
        </authorList>
    </citation>
    <scope>NUCLEOTIDE SEQUENCE</scope>
    <source>
        <strain evidence="2">Niue_2</strain>
        <tissue evidence="2">Leaf</tissue>
    </source>
</reference>
<comment type="caution">
    <text evidence="2">The sequence shown here is derived from an EMBL/GenBank/DDBJ whole genome shotgun (WGS) entry which is preliminary data.</text>
</comment>
<proteinExistence type="predicted"/>
<evidence type="ECO:0000313" key="3">
    <source>
        <dbReference type="Proteomes" id="UP000652761"/>
    </source>
</evidence>
<evidence type="ECO:0000256" key="1">
    <source>
        <dbReference type="SAM" id="MobiDB-lite"/>
    </source>
</evidence>
<dbReference type="AlphaFoldDB" id="A0A843TX23"/>
<evidence type="ECO:0000313" key="2">
    <source>
        <dbReference type="EMBL" id="MQL72819.1"/>
    </source>
</evidence>
<dbReference type="Proteomes" id="UP000652761">
    <property type="component" value="Unassembled WGS sequence"/>
</dbReference>
<dbReference type="EMBL" id="NMUH01000143">
    <property type="protein sequence ID" value="MQL72819.1"/>
    <property type="molecule type" value="Genomic_DNA"/>
</dbReference>
<sequence>LRCFKTTHVEAHFVNAQWRYKHPIEDVNTNDTFCKRPTEVQTPRCERKCKCHHYIQMHLWKFACRLFPLNLGIRSFNKHIASKVFEFSLDVNETPTPVGGERSSTRPLQSPENTDARVENKFKIFEDSGFLPSTPHKKMKSLCLFLVNSLARPKRKNPKTHIRASKGREKINM</sequence>
<feature type="non-terminal residue" evidence="2">
    <location>
        <position position="1"/>
    </location>
</feature>
<accession>A0A843TX23</accession>
<name>A0A843TX23_COLES</name>
<organism evidence="2 3">
    <name type="scientific">Colocasia esculenta</name>
    <name type="common">Wild taro</name>
    <name type="synonym">Arum esculentum</name>
    <dbReference type="NCBI Taxonomy" id="4460"/>
    <lineage>
        <taxon>Eukaryota</taxon>
        <taxon>Viridiplantae</taxon>
        <taxon>Streptophyta</taxon>
        <taxon>Embryophyta</taxon>
        <taxon>Tracheophyta</taxon>
        <taxon>Spermatophyta</taxon>
        <taxon>Magnoliopsida</taxon>
        <taxon>Liliopsida</taxon>
        <taxon>Araceae</taxon>
        <taxon>Aroideae</taxon>
        <taxon>Colocasieae</taxon>
        <taxon>Colocasia</taxon>
    </lineage>
</organism>